<dbReference type="EMBL" id="KZ806089">
    <property type="protein sequence ID" value="PVH90809.1"/>
    <property type="molecule type" value="Genomic_DNA"/>
</dbReference>
<reference evidence="5 6" key="1">
    <citation type="journal article" date="2018" name="Sci. Rep.">
        <title>Comparative genomics provides insights into the lifestyle and reveals functional heterogeneity of dark septate endophytic fungi.</title>
        <authorList>
            <person name="Knapp D.G."/>
            <person name="Nemeth J.B."/>
            <person name="Barry K."/>
            <person name="Hainaut M."/>
            <person name="Henrissat B."/>
            <person name="Johnson J."/>
            <person name="Kuo A."/>
            <person name="Lim J.H.P."/>
            <person name="Lipzen A."/>
            <person name="Nolan M."/>
            <person name="Ohm R.A."/>
            <person name="Tamas L."/>
            <person name="Grigoriev I.V."/>
            <person name="Spatafora J.W."/>
            <person name="Nagy L.G."/>
            <person name="Kovacs G.M."/>
        </authorList>
    </citation>
    <scope>NUCLEOTIDE SEQUENCE [LARGE SCALE GENOMIC DNA]</scope>
    <source>
        <strain evidence="5 6">DSE2036</strain>
    </source>
</reference>
<sequence>MTSLHIKDSDIPDLTGKVVVITGAASGIGLAAANIFATHNATVHALDITLPHESDPAISPNVKHSVCDVTSWSSLLAKFNEIGHIDIAVANAGVSQGFDLSADTFSESGELLEPDYKVIDVNFRSVINFVKLALSTFRKQGKGGSIVITSSATAYSPEHSLPVYSASKLGLIGLVRALRSTIPHSHGATINAVAPAATISRLLPKDLAKPIMEAGAPVSSAYHAGLAIAYSATAKQSRQVEGYGRDTKEMIESEGPWNGRVILTLGDTYTELEEPMASLRSQWMGAYPTEKTAFQQVLTDTRGV</sequence>
<dbReference type="InterPro" id="IPR002347">
    <property type="entry name" value="SDR_fam"/>
</dbReference>
<dbReference type="AlphaFoldDB" id="A0A2V1CZN7"/>
<dbReference type="Proteomes" id="UP000244855">
    <property type="component" value="Unassembled WGS sequence"/>
</dbReference>
<evidence type="ECO:0000256" key="1">
    <source>
        <dbReference type="ARBA" id="ARBA00006484"/>
    </source>
</evidence>
<dbReference type="PROSITE" id="PS00061">
    <property type="entry name" value="ADH_SHORT"/>
    <property type="match status" value="1"/>
</dbReference>
<gene>
    <name evidence="5" type="ORF">DM02DRAFT_709206</name>
</gene>
<protein>
    <submittedName>
        <fullName evidence="5">Short chain dehydrogenase reductase</fullName>
    </submittedName>
</protein>
<dbReference type="InterPro" id="IPR020904">
    <property type="entry name" value="Sc_DH/Rdtase_CS"/>
</dbReference>
<evidence type="ECO:0000256" key="2">
    <source>
        <dbReference type="ARBA" id="ARBA00022857"/>
    </source>
</evidence>
<keyword evidence="2" id="KW-0521">NADP</keyword>
<keyword evidence="6" id="KW-1185">Reference proteome</keyword>
<dbReference type="PRINTS" id="PR00081">
    <property type="entry name" value="GDHRDH"/>
</dbReference>
<evidence type="ECO:0000313" key="5">
    <source>
        <dbReference type="EMBL" id="PVH90809.1"/>
    </source>
</evidence>
<dbReference type="PRINTS" id="PR00080">
    <property type="entry name" value="SDRFAMILY"/>
</dbReference>
<evidence type="ECO:0000256" key="3">
    <source>
        <dbReference type="ARBA" id="ARBA00023002"/>
    </source>
</evidence>
<name>A0A2V1CZN7_9PLEO</name>
<dbReference type="PANTHER" id="PTHR43180">
    <property type="entry name" value="3-OXOACYL-(ACYL-CARRIER-PROTEIN) REDUCTASE (AFU_ORTHOLOGUE AFUA_6G11210)"/>
    <property type="match status" value="1"/>
</dbReference>
<dbReference type="Gene3D" id="3.40.50.720">
    <property type="entry name" value="NAD(P)-binding Rossmann-like Domain"/>
    <property type="match status" value="1"/>
</dbReference>
<dbReference type="Pfam" id="PF00106">
    <property type="entry name" value="adh_short"/>
    <property type="match status" value="1"/>
</dbReference>
<comment type="similarity">
    <text evidence="1 4">Belongs to the short-chain dehydrogenases/reductases (SDR) family.</text>
</comment>
<evidence type="ECO:0000256" key="4">
    <source>
        <dbReference type="RuleBase" id="RU000363"/>
    </source>
</evidence>
<proteinExistence type="inferred from homology"/>
<dbReference type="SUPFAM" id="SSF51735">
    <property type="entry name" value="NAD(P)-binding Rossmann-fold domains"/>
    <property type="match status" value="1"/>
</dbReference>
<dbReference type="PANTHER" id="PTHR43180:SF80">
    <property type="entry name" value="NAD(P)-BINDING PROTEIN"/>
    <property type="match status" value="1"/>
</dbReference>
<accession>A0A2V1CZN7</accession>
<dbReference type="InterPro" id="IPR036291">
    <property type="entry name" value="NAD(P)-bd_dom_sf"/>
</dbReference>
<evidence type="ECO:0000313" key="6">
    <source>
        <dbReference type="Proteomes" id="UP000244855"/>
    </source>
</evidence>
<dbReference type="GO" id="GO:0016491">
    <property type="term" value="F:oxidoreductase activity"/>
    <property type="evidence" value="ECO:0007669"/>
    <property type="project" value="UniProtKB-KW"/>
</dbReference>
<organism evidence="5 6">
    <name type="scientific">Periconia macrospinosa</name>
    <dbReference type="NCBI Taxonomy" id="97972"/>
    <lineage>
        <taxon>Eukaryota</taxon>
        <taxon>Fungi</taxon>
        <taxon>Dikarya</taxon>
        <taxon>Ascomycota</taxon>
        <taxon>Pezizomycotina</taxon>
        <taxon>Dothideomycetes</taxon>
        <taxon>Pleosporomycetidae</taxon>
        <taxon>Pleosporales</taxon>
        <taxon>Massarineae</taxon>
        <taxon>Periconiaceae</taxon>
        <taxon>Periconia</taxon>
    </lineage>
</organism>
<dbReference type="OrthoDB" id="37659at2759"/>
<dbReference type="STRING" id="97972.A0A2V1CZN7"/>
<keyword evidence="3" id="KW-0560">Oxidoreductase</keyword>